<accession>A0A1G9YV05</accession>
<dbReference type="GO" id="GO:0006817">
    <property type="term" value="P:phosphate ion transport"/>
    <property type="evidence" value="ECO:0007669"/>
    <property type="project" value="UniProtKB-KW"/>
</dbReference>
<evidence type="ECO:0000259" key="9">
    <source>
        <dbReference type="Pfam" id="PF12849"/>
    </source>
</evidence>
<evidence type="ECO:0000256" key="3">
    <source>
        <dbReference type="ARBA" id="ARBA00008725"/>
    </source>
</evidence>
<dbReference type="EMBL" id="FNHZ01000006">
    <property type="protein sequence ID" value="SDN12465.1"/>
    <property type="molecule type" value="Genomic_DNA"/>
</dbReference>
<proteinExistence type="inferred from homology"/>
<evidence type="ECO:0000256" key="4">
    <source>
        <dbReference type="ARBA" id="ARBA00011529"/>
    </source>
</evidence>
<keyword evidence="5" id="KW-0813">Transport</keyword>
<keyword evidence="11" id="KW-1185">Reference proteome</keyword>
<dbReference type="OrthoDB" id="9790048at2"/>
<dbReference type="PANTHER" id="PTHR30570:SF1">
    <property type="entry name" value="PHOSPHATE-BINDING PROTEIN PSTS"/>
    <property type="match status" value="1"/>
</dbReference>
<dbReference type="RefSeq" id="WP_074521953.1">
    <property type="nucleotide sequence ID" value="NZ_FNHZ01000006.1"/>
</dbReference>
<name>A0A1G9YV05_9FIRM</name>
<keyword evidence="7" id="KW-0564">Palmitate</keyword>
<comment type="function">
    <text evidence="1">Part of the ABC transporter complex PstSACB involved in phosphate import.</text>
</comment>
<comment type="similarity">
    <text evidence="3">Belongs to the PstS family.</text>
</comment>
<dbReference type="PANTHER" id="PTHR30570">
    <property type="entry name" value="PERIPLASMIC PHOSPHATE BINDING COMPONENT OF PHOSPHATE ABC TRANSPORTER"/>
    <property type="match status" value="1"/>
</dbReference>
<dbReference type="Pfam" id="PF12849">
    <property type="entry name" value="PBP_like_2"/>
    <property type="match status" value="1"/>
</dbReference>
<gene>
    <name evidence="10" type="ORF">SAMN05216544_1931</name>
</gene>
<evidence type="ECO:0000256" key="5">
    <source>
        <dbReference type="ARBA" id="ARBA00022592"/>
    </source>
</evidence>
<dbReference type="Gene3D" id="3.40.190.10">
    <property type="entry name" value="Periplasmic binding protein-like II"/>
    <property type="match status" value="2"/>
</dbReference>
<evidence type="ECO:0000256" key="6">
    <source>
        <dbReference type="ARBA" id="ARBA00022729"/>
    </source>
</evidence>
<reference evidence="11" key="1">
    <citation type="submission" date="2016-10" db="EMBL/GenBank/DDBJ databases">
        <authorList>
            <person name="Varghese N."/>
            <person name="Submissions S."/>
        </authorList>
    </citation>
    <scope>NUCLEOTIDE SEQUENCE [LARGE SCALE GENOMIC DNA]</scope>
    <source>
        <strain evidence="11">M83</strain>
    </source>
</reference>
<dbReference type="AlphaFoldDB" id="A0A1G9YV05"/>
<comment type="subcellular location">
    <subcellularLocation>
        <location evidence="2">Cell membrane</location>
        <topology evidence="2">Lipid-anchor</topology>
    </subcellularLocation>
</comment>
<protein>
    <submittedName>
        <fullName evidence="10">Phosphate transport system substrate-binding protein</fullName>
    </submittedName>
</protein>
<comment type="subunit">
    <text evidence="4">The complex is composed of two ATP-binding proteins (PstB), two transmembrane proteins (PstC and PstA) and a solute-binding protein (PstS).</text>
</comment>
<evidence type="ECO:0000256" key="1">
    <source>
        <dbReference type="ARBA" id="ARBA00002841"/>
    </source>
</evidence>
<evidence type="ECO:0000256" key="7">
    <source>
        <dbReference type="ARBA" id="ARBA00023139"/>
    </source>
</evidence>
<keyword evidence="5" id="KW-0592">Phosphate transport</keyword>
<evidence type="ECO:0000313" key="10">
    <source>
        <dbReference type="EMBL" id="SDN12465.1"/>
    </source>
</evidence>
<sequence>MYDIGNASRALKDEESADGCVENVIAIDVIAVITDKNSSVSDITSENLARVYRGEITNWSELGVEDQPIVVIGREDGSGTRDAFEELMYVEDVL</sequence>
<keyword evidence="6" id="KW-0732">Signal</keyword>
<dbReference type="InterPro" id="IPR024370">
    <property type="entry name" value="PBP_domain"/>
</dbReference>
<dbReference type="InterPro" id="IPR050811">
    <property type="entry name" value="Phosphate_ABC_transporter"/>
</dbReference>
<dbReference type="Proteomes" id="UP000187651">
    <property type="component" value="Unassembled WGS sequence"/>
</dbReference>
<keyword evidence="8" id="KW-0449">Lipoprotein</keyword>
<evidence type="ECO:0000256" key="2">
    <source>
        <dbReference type="ARBA" id="ARBA00004193"/>
    </source>
</evidence>
<dbReference type="SUPFAM" id="SSF53850">
    <property type="entry name" value="Periplasmic binding protein-like II"/>
    <property type="match status" value="1"/>
</dbReference>
<organism evidence="10 11">
    <name type="scientific">Lachnospira pectinoschiza</name>
    <dbReference type="NCBI Taxonomy" id="28052"/>
    <lineage>
        <taxon>Bacteria</taxon>
        <taxon>Bacillati</taxon>
        <taxon>Bacillota</taxon>
        <taxon>Clostridia</taxon>
        <taxon>Lachnospirales</taxon>
        <taxon>Lachnospiraceae</taxon>
        <taxon>Lachnospira</taxon>
    </lineage>
</organism>
<feature type="domain" description="PBP" evidence="9">
    <location>
        <begin position="2"/>
        <end position="87"/>
    </location>
</feature>
<evidence type="ECO:0000313" key="11">
    <source>
        <dbReference type="Proteomes" id="UP000187651"/>
    </source>
</evidence>
<evidence type="ECO:0000256" key="8">
    <source>
        <dbReference type="ARBA" id="ARBA00023288"/>
    </source>
</evidence>
<dbReference type="GO" id="GO:0005886">
    <property type="term" value="C:plasma membrane"/>
    <property type="evidence" value="ECO:0007669"/>
    <property type="project" value="UniProtKB-SubCell"/>
</dbReference>